<dbReference type="CDD" id="cd01897">
    <property type="entry name" value="NOG"/>
    <property type="match status" value="1"/>
</dbReference>
<dbReference type="Gene3D" id="1.20.120.1190">
    <property type="match status" value="1"/>
</dbReference>
<gene>
    <name evidence="4" type="ORF">CXX69_05370</name>
</gene>
<dbReference type="Gene3D" id="3.40.50.300">
    <property type="entry name" value="P-loop containing nucleotide triphosphate hydrolases"/>
    <property type="match status" value="1"/>
</dbReference>
<dbReference type="Pfam" id="PF17835">
    <property type="entry name" value="NOG1_N"/>
    <property type="match status" value="1"/>
</dbReference>
<dbReference type="InterPro" id="IPR041623">
    <property type="entry name" value="NOG1_N"/>
</dbReference>
<dbReference type="Proteomes" id="UP000248161">
    <property type="component" value="Unassembled WGS sequence"/>
</dbReference>
<sequence>MSGGTPPSQGTHRLAANSDMDQPHRWLSSCPSALLSACSCRLDRRLMSSFSKVRSSLSSMYGRRRWVTRRSSTITSLAIERKSPSSSSISTAFLEVPTSTPLTQGSTSGGRALASSSISIMSSFLNPDFRSMSGPWKTSFRSDSLGEPYSSWIRLAQPGRSSILLPLRSPVMSLRGSRDRKGVGRAQIGPLARTGGLKWDGRGRRVRGERMASMDWRRIPTVLYPQEILDKAFGRASKQSDLVEDPDKYHRVRKQMDRMVQSAADVIDTTLLKWVDLWPSLNALSQFDQALIDAAVGNDEYRKTLGTIQWAAEQVRKIAGETQRKILRLRNIEGFHQARRHAYGRFSSILDQVSPQILWLGEARDILRQLPSLDPDEPCIVVAGAPNVGKSALITALSSGEPEVAIYPFTTKQLHLGHFEHRRRVYQMVDTPGLLDRPRAERNRIEMQAIAALEHIGDALVFLVDSTEGSSMSQKEQEHLLSEVRELMSERSMIVVHSKSDILDGVPLGAETLISAETGEGLEELRSRLIETIGADDISDPLVLPENWPRRDE</sequence>
<dbReference type="Pfam" id="PF01926">
    <property type="entry name" value="MMR_HSR1"/>
    <property type="match status" value="1"/>
</dbReference>
<proteinExistence type="predicted"/>
<dbReference type="GO" id="GO:0005525">
    <property type="term" value="F:GTP binding"/>
    <property type="evidence" value="ECO:0007669"/>
    <property type="project" value="InterPro"/>
</dbReference>
<evidence type="ECO:0000313" key="4">
    <source>
        <dbReference type="EMBL" id="PXF21184.1"/>
    </source>
</evidence>
<evidence type="ECO:0000259" key="3">
    <source>
        <dbReference type="Pfam" id="PF17835"/>
    </source>
</evidence>
<evidence type="ECO:0000256" key="1">
    <source>
        <dbReference type="SAM" id="MobiDB-lite"/>
    </source>
</evidence>
<evidence type="ECO:0008006" key="6">
    <source>
        <dbReference type="Google" id="ProtNLM"/>
    </source>
</evidence>
<accession>A0A2V3HPY4</accession>
<feature type="region of interest" description="Disordered" evidence="1">
    <location>
        <begin position="1"/>
        <end position="22"/>
    </location>
</feature>
<dbReference type="PANTHER" id="PTHR45759">
    <property type="entry name" value="NUCLEOLAR GTP-BINDING PROTEIN 1"/>
    <property type="match status" value="1"/>
</dbReference>
<organism evidence="4 5">
    <name type="scientific">Candidatus Thalassarchaeum betae</name>
    <dbReference type="NCBI Taxonomy" id="2599289"/>
    <lineage>
        <taxon>Archaea</taxon>
        <taxon>Methanobacteriati</taxon>
        <taxon>Thermoplasmatota</taxon>
        <taxon>Candidatus Poseidoniia</taxon>
        <taxon>Candidatus Poseidoniales</taxon>
        <taxon>Candidatus Thalassarchaeaceae</taxon>
        <taxon>Candidatus Thalassarchaeum</taxon>
    </lineage>
</organism>
<evidence type="ECO:0000259" key="2">
    <source>
        <dbReference type="Pfam" id="PF01926"/>
    </source>
</evidence>
<dbReference type="PRINTS" id="PR00326">
    <property type="entry name" value="GTP1OBG"/>
</dbReference>
<comment type="caution">
    <text evidence="4">The sequence shown here is derived from an EMBL/GenBank/DDBJ whole genome shotgun (WGS) entry which is preliminary data.</text>
</comment>
<dbReference type="AlphaFoldDB" id="A0A2V3HPY4"/>
<dbReference type="SUPFAM" id="SSF52540">
    <property type="entry name" value="P-loop containing nucleoside triphosphate hydrolases"/>
    <property type="match status" value="1"/>
</dbReference>
<feature type="domain" description="G" evidence="2">
    <location>
        <begin position="380"/>
        <end position="498"/>
    </location>
</feature>
<dbReference type="InterPro" id="IPR027417">
    <property type="entry name" value="P-loop_NTPase"/>
</dbReference>
<evidence type="ECO:0000313" key="5">
    <source>
        <dbReference type="Proteomes" id="UP000248161"/>
    </source>
</evidence>
<dbReference type="InterPro" id="IPR006073">
    <property type="entry name" value="GTP-bd"/>
</dbReference>
<dbReference type="EMBL" id="PSPG01000011">
    <property type="protein sequence ID" value="PXF21184.1"/>
    <property type="molecule type" value="Genomic_DNA"/>
</dbReference>
<feature type="compositionally biased region" description="Polar residues" evidence="1">
    <location>
        <begin position="1"/>
        <end position="11"/>
    </location>
</feature>
<protein>
    <recommendedName>
        <fullName evidence="6">GTPase</fullName>
    </recommendedName>
</protein>
<reference evidence="4 5" key="1">
    <citation type="journal article" date="2015" name="Nat. Commun.">
        <title>Genomic and transcriptomic evidence for scavenging of diverse organic compounds by widespread deep-sea archaea.</title>
        <authorList>
            <person name="Li M."/>
            <person name="Baker B.J."/>
            <person name="Anantharaman K."/>
            <person name="Jain S."/>
            <person name="Breier J.A."/>
            <person name="Dick G.J."/>
        </authorList>
    </citation>
    <scope>NUCLEOTIDE SEQUENCE [LARGE SCALE GENOMIC DNA]</scope>
    <source>
        <strain evidence="4">Cayman_51_deep</strain>
    </source>
</reference>
<name>A0A2V3HPY4_9ARCH</name>
<feature type="domain" description="NOG1 N-terminal helical" evidence="3">
    <location>
        <begin position="217"/>
        <end position="374"/>
    </location>
</feature>